<feature type="region of interest" description="Disordered" evidence="1">
    <location>
        <begin position="92"/>
        <end position="117"/>
    </location>
</feature>
<name>A0ABS5KZK7_9ACTN</name>
<dbReference type="InterPro" id="IPR010310">
    <property type="entry name" value="T7SS_ESAT-6-like"/>
</dbReference>
<dbReference type="NCBIfam" id="TIGR03930">
    <property type="entry name" value="WXG100_ESAT6"/>
    <property type="match status" value="1"/>
</dbReference>
<accession>A0ABS5KZK7</accession>
<reference evidence="2 3" key="1">
    <citation type="submission" date="2020-02" db="EMBL/GenBank/DDBJ databases">
        <title>Acidophilic actinobacteria isolated from forest soil.</title>
        <authorList>
            <person name="Golinska P."/>
        </authorList>
    </citation>
    <scope>NUCLEOTIDE SEQUENCE [LARGE SCALE GENOMIC DNA]</scope>
    <source>
        <strain evidence="2 3">NL8</strain>
    </source>
</reference>
<dbReference type="Proteomes" id="UP000730482">
    <property type="component" value="Unassembled WGS sequence"/>
</dbReference>
<dbReference type="InterPro" id="IPR036689">
    <property type="entry name" value="ESAT-6-like_sf"/>
</dbReference>
<feature type="compositionally biased region" description="Low complexity" evidence="1">
    <location>
        <begin position="94"/>
        <end position="116"/>
    </location>
</feature>
<dbReference type="SUPFAM" id="SSF140453">
    <property type="entry name" value="EsxAB dimer-like"/>
    <property type="match status" value="1"/>
</dbReference>
<dbReference type="Pfam" id="PF06013">
    <property type="entry name" value="WXG100"/>
    <property type="match status" value="1"/>
</dbReference>
<dbReference type="EMBL" id="JAAFYZ010000140">
    <property type="protein sequence ID" value="MBS2551449.1"/>
    <property type="molecule type" value="Genomic_DNA"/>
</dbReference>
<gene>
    <name evidence="2" type="ORF">KGQ19_31735</name>
</gene>
<dbReference type="Gene3D" id="1.10.287.1060">
    <property type="entry name" value="ESAT-6-like"/>
    <property type="match status" value="1"/>
</dbReference>
<protein>
    <submittedName>
        <fullName evidence="2">WXG100 family type VII secretion target</fullName>
    </submittedName>
</protein>
<dbReference type="RefSeq" id="WP_212016002.1">
    <property type="nucleotide sequence ID" value="NZ_JAAFYZ010000140.1"/>
</dbReference>
<sequence>MAFVANTDNMGQLVTTLGTASRNIEDRLSALQAYGDRLKSTWTGPAGDAYEEQKVNWDRAAATMNELLATFGVKLNAITDGILQTEQAATNRWSSTGAPGSTGSPLSPSLYSPVTPGHYDAGTTPIAPRLYEGGVAPLSPRLHEGGVVPNSPRLYAAQVQPQIQDTQN</sequence>
<evidence type="ECO:0000256" key="1">
    <source>
        <dbReference type="SAM" id="MobiDB-lite"/>
    </source>
</evidence>
<organism evidence="2 3">
    <name type="scientific">Catenulispora pinistramenti</name>
    <dbReference type="NCBI Taxonomy" id="2705254"/>
    <lineage>
        <taxon>Bacteria</taxon>
        <taxon>Bacillati</taxon>
        <taxon>Actinomycetota</taxon>
        <taxon>Actinomycetes</taxon>
        <taxon>Catenulisporales</taxon>
        <taxon>Catenulisporaceae</taxon>
        <taxon>Catenulispora</taxon>
    </lineage>
</organism>
<comment type="caution">
    <text evidence="2">The sequence shown here is derived from an EMBL/GenBank/DDBJ whole genome shotgun (WGS) entry which is preliminary data.</text>
</comment>
<evidence type="ECO:0000313" key="3">
    <source>
        <dbReference type="Proteomes" id="UP000730482"/>
    </source>
</evidence>
<evidence type="ECO:0000313" key="2">
    <source>
        <dbReference type="EMBL" id="MBS2551449.1"/>
    </source>
</evidence>
<proteinExistence type="predicted"/>
<keyword evidence="3" id="KW-1185">Reference proteome</keyword>